<evidence type="ECO:0000256" key="7">
    <source>
        <dbReference type="ARBA" id="ARBA00022723"/>
    </source>
</evidence>
<keyword evidence="9 15" id="KW-0067">ATP-binding</keyword>
<dbReference type="Gene3D" id="3.30.70.100">
    <property type="match status" value="1"/>
</dbReference>
<evidence type="ECO:0000256" key="2">
    <source>
        <dbReference type="ARBA" id="ARBA00006024"/>
    </source>
</evidence>
<accession>W4HJM7</accession>
<evidence type="ECO:0000259" key="16">
    <source>
        <dbReference type="PROSITE" id="PS50846"/>
    </source>
</evidence>
<dbReference type="PATRIC" id="fig|1317118.6.peg.2105"/>
<dbReference type="PRINTS" id="PR00120">
    <property type="entry name" value="HATPASE"/>
</dbReference>
<evidence type="ECO:0000313" key="17">
    <source>
        <dbReference type="EMBL" id="ETW12909.1"/>
    </source>
</evidence>
<dbReference type="GO" id="GO:0043682">
    <property type="term" value="F:P-type divalent copper transporter activity"/>
    <property type="evidence" value="ECO:0007669"/>
    <property type="project" value="TreeGrafter"/>
</dbReference>
<dbReference type="InterPro" id="IPR036412">
    <property type="entry name" value="HAD-like_sf"/>
</dbReference>
<proteinExistence type="inferred from homology"/>
<dbReference type="GO" id="GO:0005524">
    <property type="term" value="F:ATP binding"/>
    <property type="evidence" value="ECO:0007669"/>
    <property type="project" value="UniProtKB-UniRule"/>
</dbReference>
<dbReference type="NCBIfam" id="TIGR01511">
    <property type="entry name" value="ATPase-IB1_Cu"/>
    <property type="match status" value="1"/>
</dbReference>
<dbReference type="InterPro" id="IPR001757">
    <property type="entry name" value="P_typ_ATPase"/>
</dbReference>
<evidence type="ECO:0000256" key="1">
    <source>
        <dbReference type="ARBA" id="ARBA00004651"/>
    </source>
</evidence>
<dbReference type="InterPro" id="IPR023298">
    <property type="entry name" value="ATPase_P-typ_TM_dom_sf"/>
</dbReference>
<dbReference type="InterPro" id="IPR006121">
    <property type="entry name" value="HMA_dom"/>
</dbReference>
<keyword evidence="13" id="KW-0406">Ion transport</keyword>
<dbReference type="NCBIfam" id="TIGR01494">
    <property type="entry name" value="ATPase_P-type"/>
    <property type="match status" value="1"/>
</dbReference>
<keyword evidence="12 15" id="KW-1133">Transmembrane helix</keyword>
<keyword evidence="6 15" id="KW-0812">Transmembrane</keyword>
<feature type="transmembrane region" description="Helical" evidence="15">
    <location>
        <begin position="675"/>
        <end position="703"/>
    </location>
</feature>
<keyword evidence="18" id="KW-1185">Reference proteome</keyword>
<feature type="transmembrane region" description="Helical" evidence="15">
    <location>
        <begin position="354"/>
        <end position="376"/>
    </location>
</feature>
<gene>
    <name evidence="17" type="ORF">ATO8_10208</name>
</gene>
<dbReference type="PANTHER" id="PTHR43520">
    <property type="entry name" value="ATP7, ISOFORM B"/>
    <property type="match status" value="1"/>
</dbReference>
<comment type="subcellular location">
    <subcellularLocation>
        <location evidence="1">Cell membrane</location>
        <topology evidence="1">Multi-pass membrane protein</topology>
    </subcellularLocation>
</comment>
<evidence type="ECO:0000256" key="11">
    <source>
        <dbReference type="ARBA" id="ARBA00022967"/>
    </source>
</evidence>
<evidence type="ECO:0000256" key="12">
    <source>
        <dbReference type="ARBA" id="ARBA00022989"/>
    </source>
</evidence>
<keyword evidence="3" id="KW-0813">Transport</keyword>
<dbReference type="PANTHER" id="PTHR43520:SF5">
    <property type="entry name" value="CATION-TRANSPORTING P-TYPE ATPASE-RELATED"/>
    <property type="match status" value="1"/>
</dbReference>
<dbReference type="EMBL" id="AQQW01000005">
    <property type="protein sequence ID" value="ETW12909.1"/>
    <property type="molecule type" value="Genomic_DNA"/>
</dbReference>
<dbReference type="NCBIfam" id="TIGR01512">
    <property type="entry name" value="ATPase-IB2_Cd"/>
    <property type="match status" value="1"/>
</dbReference>
<dbReference type="PROSITE" id="PS50846">
    <property type="entry name" value="HMA_2"/>
    <property type="match status" value="1"/>
</dbReference>
<keyword evidence="10" id="KW-0460">Magnesium</keyword>
<dbReference type="SUPFAM" id="SSF81665">
    <property type="entry name" value="Calcium ATPase, transmembrane domain M"/>
    <property type="match status" value="1"/>
</dbReference>
<feature type="domain" description="HMA" evidence="16">
    <location>
        <begin position="26"/>
        <end position="91"/>
    </location>
</feature>
<dbReference type="Gene3D" id="3.40.1110.10">
    <property type="entry name" value="Calcium-transporting ATPase, cytoplasmic domain N"/>
    <property type="match status" value="1"/>
</dbReference>
<evidence type="ECO:0000256" key="10">
    <source>
        <dbReference type="ARBA" id="ARBA00022842"/>
    </source>
</evidence>
<dbReference type="InterPro" id="IPR059000">
    <property type="entry name" value="ATPase_P-type_domA"/>
</dbReference>
<dbReference type="InterPro" id="IPR036163">
    <property type="entry name" value="HMA_dom_sf"/>
</dbReference>
<dbReference type="Gene3D" id="2.70.150.10">
    <property type="entry name" value="Calcium-transporting ATPase, cytoplasmic transduction domain A"/>
    <property type="match status" value="1"/>
</dbReference>
<dbReference type="Pfam" id="PF00702">
    <property type="entry name" value="Hydrolase"/>
    <property type="match status" value="1"/>
</dbReference>
<dbReference type="SUPFAM" id="SSF56784">
    <property type="entry name" value="HAD-like"/>
    <property type="match status" value="1"/>
</dbReference>
<dbReference type="GO" id="GO:0005886">
    <property type="term" value="C:plasma membrane"/>
    <property type="evidence" value="ECO:0007669"/>
    <property type="project" value="UniProtKB-SubCell"/>
</dbReference>
<dbReference type="RefSeq" id="WP_043844324.1">
    <property type="nucleotide sequence ID" value="NZ_AQQW01000005.1"/>
</dbReference>
<feature type="transmembrane region" description="Helical" evidence="15">
    <location>
        <begin position="140"/>
        <end position="158"/>
    </location>
</feature>
<evidence type="ECO:0000313" key="18">
    <source>
        <dbReference type="Proteomes" id="UP000019063"/>
    </source>
</evidence>
<keyword evidence="11" id="KW-1278">Translocase</keyword>
<dbReference type="CDD" id="cd00371">
    <property type="entry name" value="HMA"/>
    <property type="match status" value="1"/>
</dbReference>
<dbReference type="Gene3D" id="3.40.50.1000">
    <property type="entry name" value="HAD superfamily/HAD-like"/>
    <property type="match status" value="1"/>
</dbReference>
<dbReference type="GO" id="GO:0005507">
    <property type="term" value="F:copper ion binding"/>
    <property type="evidence" value="ECO:0007669"/>
    <property type="project" value="TreeGrafter"/>
</dbReference>
<dbReference type="NCBIfam" id="TIGR01525">
    <property type="entry name" value="ATPase-IB_hvy"/>
    <property type="match status" value="1"/>
</dbReference>
<dbReference type="GO" id="GO:0016887">
    <property type="term" value="F:ATP hydrolysis activity"/>
    <property type="evidence" value="ECO:0007669"/>
    <property type="project" value="InterPro"/>
</dbReference>
<feature type="transmembrane region" description="Helical" evidence="15">
    <location>
        <begin position="109"/>
        <end position="134"/>
    </location>
</feature>
<sequence>MSGACACGGLTAEMPGASAPAADARPDIALHLPTIHCAACIATAERTLADVPGVISARVNMGLKRALIVTDGSVAADALCARLEAAGLPAQPLDLARLGKPGDAEMRALLMRLGIAGFAMMNVMLLSVAVWSGAADATRSLFQLLSAAISVPAIAYSARPFFAGAVRSLRAGRLSMDVPIALAIALATLMSLAEALWGAGHAWFEAALSLTFFLLAGRALDLATRRAARSAAAELAALDVGTATRLGSDGPETVPSAELRVGDRVRVLPGQRLPADGRIVEGETDLDRSALTGETAPVAAAPGDDVAAGETNLTGALVVEVTSAGQDTRLARLTALVAVAESARSRYTSLADRAGGVYAPVVHILAAVAFVAWWWIAGDAWHALAIAIAVLIITCPCALGLAVPAVSVAASGRLFRRGLLLTSSTALERLAEVDTVVFDKTGTLTTGTPRIADAPDGPELAIARALAEGSGHPAAGALVRHARAAGVEAATVSDRREVPGRGVEGTWRGQTVRLGRAAWAGGEDDGRSAMWLRIGTETPLRFGLEETLRPGAAEAVAALRAAGCDVALLSGDGRLAVEDVAARTGIAEAEAGLAPEDKLARLEALAAEGRRVLMVGDGLNDTAALSAAHAAIAPGSGLDAARSAADAVLMAEDLSVVAEAVSIARRARTRMRQNLWLAAAYNAIAIPVALVGAATPLIAALAMSTSSVTVSLNAMRLGR</sequence>
<feature type="transmembrane region" description="Helical" evidence="15">
    <location>
        <begin position="382"/>
        <end position="410"/>
    </location>
</feature>
<dbReference type="STRING" id="1379903.ATO8_10208"/>
<name>W4HJM7_9RHOB</name>
<dbReference type="Pfam" id="PF00122">
    <property type="entry name" value="E1-E2_ATPase"/>
    <property type="match status" value="1"/>
</dbReference>
<dbReference type="AlphaFoldDB" id="W4HJM7"/>
<evidence type="ECO:0000256" key="6">
    <source>
        <dbReference type="ARBA" id="ARBA00022692"/>
    </source>
</evidence>
<keyword evidence="14 15" id="KW-0472">Membrane</keyword>
<dbReference type="PRINTS" id="PR00119">
    <property type="entry name" value="CATATPASE"/>
</dbReference>
<dbReference type="InterPro" id="IPR023214">
    <property type="entry name" value="HAD_sf"/>
</dbReference>
<dbReference type="GO" id="GO:0055070">
    <property type="term" value="P:copper ion homeostasis"/>
    <property type="evidence" value="ECO:0007669"/>
    <property type="project" value="TreeGrafter"/>
</dbReference>
<comment type="similarity">
    <text evidence="2 15">Belongs to the cation transport ATPase (P-type) (TC 3.A.3) family. Type IB subfamily.</text>
</comment>
<dbReference type="SUPFAM" id="SSF55008">
    <property type="entry name" value="HMA, heavy metal-associated domain"/>
    <property type="match status" value="1"/>
</dbReference>
<organism evidence="17 18">
    <name type="scientific">Roseivivax marinus</name>
    <dbReference type="NCBI Taxonomy" id="1379903"/>
    <lineage>
        <taxon>Bacteria</taxon>
        <taxon>Pseudomonadati</taxon>
        <taxon>Pseudomonadota</taxon>
        <taxon>Alphaproteobacteria</taxon>
        <taxon>Rhodobacterales</taxon>
        <taxon>Roseobacteraceae</taxon>
        <taxon>Roseivivax</taxon>
    </lineage>
</organism>
<dbReference type="InterPro" id="IPR018303">
    <property type="entry name" value="ATPase_P-typ_P_site"/>
</dbReference>
<evidence type="ECO:0000256" key="14">
    <source>
        <dbReference type="ARBA" id="ARBA00023136"/>
    </source>
</evidence>
<evidence type="ECO:0000256" key="8">
    <source>
        <dbReference type="ARBA" id="ARBA00022741"/>
    </source>
</evidence>
<comment type="caution">
    <text evidence="17">The sequence shown here is derived from an EMBL/GenBank/DDBJ whole genome shotgun (WGS) entry which is preliminary data.</text>
</comment>
<dbReference type="Pfam" id="PF00403">
    <property type="entry name" value="HMA"/>
    <property type="match status" value="1"/>
</dbReference>
<reference evidence="17 18" key="1">
    <citation type="journal article" date="2014" name="Antonie Van Leeuwenhoek">
        <title>Roseivivax atlanticus sp. nov., isolated from surface seawater of the Atlantic Ocean.</title>
        <authorList>
            <person name="Li G."/>
            <person name="Lai Q."/>
            <person name="Liu X."/>
            <person name="Sun F."/>
            <person name="Shao Z."/>
        </authorList>
    </citation>
    <scope>NUCLEOTIDE SEQUENCE [LARGE SCALE GENOMIC DNA]</scope>
    <source>
        <strain evidence="17 18">22II-s10s</strain>
    </source>
</reference>
<keyword evidence="7 15" id="KW-0479">Metal-binding</keyword>
<dbReference type="InterPro" id="IPR027256">
    <property type="entry name" value="P-typ_ATPase_IB"/>
</dbReference>
<dbReference type="Proteomes" id="UP000019063">
    <property type="component" value="Unassembled WGS sequence"/>
</dbReference>
<keyword evidence="8 15" id="KW-0547">Nucleotide-binding</keyword>
<feature type="transmembrane region" description="Helical" evidence="15">
    <location>
        <begin position="203"/>
        <end position="220"/>
    </location>
</feature>
<feature type="transmembrane region" description="Helical" evidence="15">
    <location>
        <begin position="178"/>
        <end position="197"/>
    </location>
</feature>
<evidence type="ECO:0000256" key="9">
    <source>
        <dbReference type="ARBA" id="ARBA00022840"/>
    </source>
</evidence>
<keyword evidence="4 15" id="KW-1003">Cell membrane</keyword>
<dbReference type="PROSITE" id="PS00154">
    <property type="entry name" value="ATPASE_E1_E2"/>
    <property type="match status" value="1"/>
</dbReference>
<evidence type="ECO:0000256" key="13">
    <source>
        <dbReference type="ARBA" id="ARBA00023065"/>
    </source>
</evidence>
<protein>
    <submittedName>
        <fullName evidence="17">Copper-translocating P-type ATPase</fullName>
    </submittedName>
</protein>
<dbReference type="InterPro" id="IPR008250">
    <property type="entry name" value="ATPase_P-typ_transduc_dom_A_sf"/>
</dbReference>
<keyword evidence="5" id="KW-0597">Phosphoprotein</keyword>
<dbReference type="eggNOG" id="COG2217">
    <property type="taxonomic scope" value="Bacteria"/>
</dbReference>
<evidence type="ECO:0000256" key="15">
    <source>
        <dbReference type="RuleBase" id="RU362081"/>
    </source>
</evidence>
<dbReference type="InterPro" id="IPR023299">
    <property type="entry name" value="ATPase_P-typ_cyto_dom_N"/>
</dbReference>
<evidence type="ECO:0000256" key="4">
    <source>
        <dbReference type="ARBA" id="ARBA00022475"/>
    </source>
</evidence>
<evidence type="ECO:0000256" key="3">
    <source>
        <dbReference type="ARBA" id="ARBA00022448"/>
    </source>
</evidence>
<dbReference type="SUPFAM" id="SSF81653">
    <property type="entry name" value="Calcium ATPase, transduction domain A"/>
    <property type="match status" value="1"/>
</dbReference>
<evidence type="ECO:0000256" key="5">
    <source>
        <dbReference type="ARBA" id="ARBA00022553"/>
    </source>
</evidence>